<protein>
    <submittedName>
        <fullName evidence="1">Putative lipoprotein</fullName>
    </submittedName>
</protein>
<name>V6HCK7_9LEPT</name>
<evidence type="ECO:0000313" key="1">
    <source>
        <dbReference type="EMBL" id="EQA37656.1"/>
    </source>
</evidence>
<proteinExistence type="predicted"/>
<evidence type="ECO:0000313" key="2">
    <source>
        <dbReference type="Proteomes" id="UP000018719"/>
    </source>
</evidence>
<dbReference type="STRING" id="1049790.LEP1GSC047_4275"/>
<dbReference type="PROSITE" id="PS51257">
    <property type="entry name" value="PROKAR_LIPOPROTEIN"/>
    <property type="match status" value="1"/>
</dbReference>
<gene>
    <name evidence="1" type="ORF">LEP1GSC047_4275</name>
</gene>
<accession>V6HCK7</accession>
<dbReference type="Proteomes" id="UP000018719">
    <property type="component" value="Unassembled WGS sequence"/>
</dbReference>
<dbReference type="AlphaFoldDB" id="V6HCK7"/>
<dbReference type="EMBL" id="AHMM02000015">
    <property type="protein sequence ID" value="EQA37656.1"/>
    <property type="molecule type" value="Genomic_DNA"/>
</dbReference>
<organism evidence="1 2">
    <name type="scientific">Leptospira inadai serovar Lyme str. 10</name>
    <dbReference type="NCBI Taxonomy" id="1049790"/>
    <lineage>
        <taxon>Bacteria</taxon>
        <taxon>Pseudomonadati</taxon>
        <taxon>Spirochaetota</taxon>
        <taxon>Spirochaetia</taxon>
        <taxon>Leptospirales</taxon>
        <taxon>Leptospiraceae</taxon>
        <taxon>Leptospira</taxon>
    </lineage>
</organism>
<reference evidence="1 2" key="1">
    <citation type="submission" date="2013-05" db="EMBL/GenBank/DDBJ databases">
        <authorList>
            <person name="Harkins D.M."/>
            <person name="Durkin A.S."/>
            <person name="Brinkac L.M."/>
            <person name="Haft D.H."/>
            <person name="Selengut J.D."/>
            <person name="Sanka R."/>
            <person name="DePew J."/>
            <person name="Purushe J."/>
            <person name="Hartskeerl R.A."/>
            <person name="Ahmed A."/>
            <person name="van der Linden H."/>
            <person name="Goris M.G.A."/>
            <person name="Vinetz J.M."/>
            <person name="Sutton G.G."/>
            <person name="Nierman W.C."/>
            <person name="Fouts D.E."/>
        </authorList>
    </citation>
    <scope>NUCLEOTIDE SEQUENCE [LARGE SCALE GENOMIC DNA]</scope>
    <source>
        <strain evidence="1 2">10</strain>
    </source>
</reference>
<sequence>METRISKREKRMKKEAVIVLTWIGVFSILSCQGSVRSGAKEFDSPTKKFAALVGNTAKTYFRSAREKKAKWKVGVYAVEGIPNFDESLDDSLLDRQLKLIYVDKPELRALDKKISLLDGGNLQAAPISQPPEILLSSNLGENYSDKVAEVSTKSAKSNGLPLEFSTEDSNEGELQILIFLQNDPPVFTKAGIEPDSKEGHRRLDASIRVSMSVHDKEKGPGIESFRCQKRFLAKYPSDWFIIDWYFSPGKTSFVESLVEKGIPIRENVSKPSSEVFSVKRALDECWKELAKEIR</sequence>
<comment type="caution">
    <text evidence="1">The sequence shown here is derived from an EMBL/GenBank/DDBJ whole genome shotgun (WGS) entry which is preliminary data.</text>
</comment>
<keyword evidence="1" id="KW-0449">Lipoprotein</keyword>